<evidence type="ECO:0000256" key="1">
    <source>
        <dbReference type="SAM" id="Phobius"/>
    </source>
</evidence>
<evidence type="ECO:0000313" key="2">
    <source>
        <dbReference type="EnsemblMetazoa" id="GAUT026105-PA"/>
    </source>
</evidence>
<keyword evidence="1" id="KW-1133">Transmembrane helix</keyword>
<accession>A0A1A9V4Z4</accession>
<feature type="transmembrane region" description="Helical" evidence="1">
    <location>
        <begin position="6"/>
        <end position="29"/>
    </location>
</feature>
<dbReference type="AlphaFoldDB" id="A0A1A9V4Z4"/>
<dbReference type="VEuPathDB" id="VectorBase:GAUT026105"/>
<evidence type="ECO:0000313" key="3">
    <source>
        <dbReference type="Proteomes" id="UP000078200"/>
    </source>
</evidence>
<sequence>MVEYQAAKACFFEIFLMPLAVIMTSTVYYRFLFMRRSARHDPYTLHVFAEFRTATASENRPVTRQ</sequence>
<dbReference type="EnsemblMetazoa" id="GAUT026105-RA">
    <property type="protein sequence ID" value="GAUT026105-PA"/>
    <property type="gene ID" value="GAUT026105"/>
</dbReference>
<dbReference type="GO" id="GO:0016020">
    <property type="term" value="C:membrane"/>
    <property type="evidence" value="ECO:0007669"/>
    <property type="project" value="InterPro"/>
</dbReference>
<keyword evidence="1" id="KW-0812">Transmembrane</keyword>
<name>A0A1A9V4Z4_GLOAU</name>
<proteinExistence type="predicted"/>
<protein>
    <submittedName>
        <fullName evidence="2">Uncharacterized protein</fullName>
    </submittedName>
</protein>
<dbReference type="InterPro" id="IPR005344">
    <property type="entry name" value="TMEM33/Pom33"/>
</dbReference>
<keyword evidence="3" id="KW-1185">Reference proteome</keyword>
<dbReference type="Pfam" id="PF03661">
    <property type="entry name" value="TMEM33_Pom33"/>
    <property type="match status" value="1"/>
</dbReference>
<reference evidence="2" key="1">
    <citation type="submission" date="2020-05" db="UniProtKB">
        <authorList>
            <consortium name="EnsemblMetazoa"/>
        </authorList>
    </citation>
    <scope>IDENTIFICATION</scope>
    <source>
        <strain evidence="2">TTRI</strain>
    </source>
</reference>
<keyword evidence="1" id="KW-0472">Membrane</keyword>
<organism evidence="2 3">
    <name type="scientific">Glossina austeni</name>
    <name type="common">Savannah tsetse fly</name>
    <dbReference type="NCBI Taxonomy" id="7395"/>
    <lineage>
        <taxon>Eukaryota</taxon>
        <taxon>Metazoa</taxon>
        <taxon>Ecdysozoa</taxon>
        <taxon>Arthropoda</taxon>
        <taxon>Hexapoda</taxon>
        <taxon>Insecta</taxon>
        <taxon>Pterygota</taxon>
        <taxon>Neoptera</taxon>
        <taxon>Endopterygota</taxon>
        <taxon>Diptera</taxon>
        <taxon>Brachycera</taxon>
        <taxon>Muscomorpha</taxon>
        <taxon>Hippoboscoidea</taxon>
        <taxon>Glossinidae</taxon>
        <taxon>Glossina</taxon>
    </lineage>
</organism>
<dbReference type="Proteomes" id="UP000078200">
    <property type="component" value="Unassembled WGS sequence"/>
</dbReference>